<accession>A0A0N1HS08</accession>
<dbReference type="GO" id="GO:0005829">
    <property type="term" value="C:cytosol"/>
    <property type="evidence" value="ECO:0007669"/>
    <property type="project" value="TreeGrafter"/>
</dbReference>
<keyword evidence="3" id="KW-0808">Transferase</keyword>
<dbReference type="GO" id="GO:0004550">
    <property type="term" value="F:nucleoside diphosphate kinase activity"/>
    <property type="evidence" value="ECO:0007669"/>
    <property type="project" value="TreeGrafter"/>
</dbReference>
<dbReference type="PANTHER" id="PTHR10344">
    <property type="entry name" value="THYMIDYLATE KINASE"/>
    <property type="match status" value="1"/>
</dbReference>
<comment type="caution">
    <text evidence="3">The sequence shown here is derived from an EMBL/GenBank/DDBJ whole genome shotgun (WGS) entry which is preliminary data.</text>
</comment>
<proteinExistence type="inferred from homology"/>
<dbReference type="GO" id="GO:0006233">
    <property type="term" value="P:dTDP biosynthetic process"/>
    <property type="evidence" value="ECO:0007669"/>
    <property type="project" value="TreeGrafter"/>
</dbReference>
<reference evidence="3 4" key="1">
    <citation type="journal article" date="2015" name="PLoS Pathog.">
        <title>Leptomonas seymouri: Adaptations to the Dixenous Life Cycle Analyzed by Genome Sequencing, Transcriptome Profiling and Co-infection with Leishmania donovani.</title>
        <authorList>
            <person name="Kraeva N."/>
            <person name="Butenko A."/>
            <person name="Hlavacova J."/>
            <person name="Kostygov A."/>
            <person name="Myskova J."/>
            <person name="Grybchuk D."/>
            <person name="Lestinova T."/>
            <person name="Votypka J."/>
            <person name="Volf P."/>
            <person name="Opperdoes F."/>
            <person name="Flegontov P."/>
            <person name="Lukes J."/>
            <person name="Yurchenko V."/>
        </authorList>
    </citation>
    <scope>NUCLEOTIDE SEQUENCE [LARGE SCALE GENOMIC DNA]</scope>
    <source>
        <strain evidence="3 4">ATCC 30220</strain>
    </source>
</reference>
<dbReference type="InterPro" id="IPR027417">
    <property type="entry name" value="P-loop_NTPase"/>
</dbReference>
<dbReference type="CDD" id="cd01672">
    <property type="entry name" value="TMPK"/>
    <property type="match status" value="1"/>
</dbReference>
<dbReference type="GO" id="GO:0006235">
    <property type="term" value="P:dTTP biosynthetic process"/>
    <property type="evidence" value="ECO:0007669"/>
    <property type="project" value="TreeGrafter"/>
</dbReference>
<sequence length="363" mass="40671">MSAVVFADIASAQLRKCLHDVVGRVYDTVDYIDVSGGHSSDFIAAWHERYGGAVQPSLRRQRELDDAERCLVCYVTESKTVAQADVAYAIFVAGIPTLTMTPSDPLSPLLHSAAGECMEAKVESLQRFFGGPSSANAPEVIVIEGGDGAGKQTQTALLVQRIKAANKEVHTLDFPHERGLYGGLVRVVLSGKKGSISELNPQLFSFLYSLNRFGCVRLLRFWLRRGNPVVLDRYYTANFGHQASKLPQEERETFIKELEFVEVDWLKVPKATTVLYLDLPPAAALEAMRHDATRKQLDIHETAGDDYKEKVRQMYRWCCDHLQGWHRVACFDEKCRRLSREDVHADIVAYLQNVHSQALCDAV</sequence>
<dbReference type="AlphaFoldDB" id="A0A0N1HS08"/>
<dbReference type="PANTHER" id="PTHR10344:SF1">
    <property type="entry name" value="THYMIDYLATE KINASE"/>
    <property type="match status" value="1"/>
</dbReference>
<evidence type="ECO:0000313" key="3">
    <source>
        <dbReference type="EMBL" id="KPI83252.1"/>
    </source>
</evidence>
<dbReference type="VEuPathDB" id="TriTrypDB:Lsey_0407_0030"/>
<dbReference type="GO" id="GO:0004798">
    <property type="term" value="F:dTMP kinase activity"/>
    <property type="evidence" value="ECO:0007669"/>
    <property type="project" value="TreeGrafter"/>
</dbReference>
<evidence type="ECO:0000313" key="4">
    <source>
        <dbReference type="Proteomes" id="UP000038009"/>
    </source>
</evidence>
<dbReference type="Gene3D" id="3.40.50.300">
    <property type="entry name" value="P-loop containing nucleotide triphosphate hydrolases"/>
    <property type="match status" value="1"/>
</dbReference>
<gene>
    <name evidence="3" type="ORF">ABL78_7721</name>
</gene>
<organism evidence="3 4">
    <name type="scientific">Leptomonas seymouri</name>
    <dbReference type="NCBI Taxonomy" id="5684"/>
    <lineage>
        <taxon>Eukaryota</taxon>
        <taxon>Discoba</taxon>
        <taxon>Euglenozoa</taxon>
        <taxon>Kinetoplastea</taxon>
        <taxon>Metakinetoplastina</taxon>
        <taxon>Trypanosomatida</taxon>
        <taxon>Trypanosomatidae</taxon>
        <taxon>Leishmaniinae</taxon>
        <taxon>Leptomonas</taxon>
    </lineage>
</organism>
<dbReference type="GO" id="GO:0005634">
    <property type="term" value="C:nucleus"/>
    <property type="evidence" value="ECO:0007669"/>
    <property type="project" value="TreeGrafter"/>
</dbReference>
<dbReference type="GO" id="GO:0006227">
    <property type="term" value="P:dUDP biosynthetic process"/>
    <property type="evidence" value="ECO:0007669"/>
    <property type="project" value="TreeGrafter"/>
</dbReference>
<comment type="similarity">
    <text evidence="1">Belongs to the thymidylate kinase family.</text>
</comment>
<dbReference type="Pfam" id="PF02223">
    <property type="entry name" value="Thymidylate_kin"/>
    <property type="match status" value="1"/>
</dbReference>
<dbReference type="Proteomes" id="UP000038009">
    <property type="component" value="Unassembled WGS sequence"/>
</dbReference>
<protein>
    <submittedName>
        <fullName evidence="3">Thymidylate kinase-like protein</fullName>
    </submittedName>
</protein>
<dbReference type="InterPro" id="IPR039430">
    <property type="entry name" value="Thymidylate_kin-like_dom"/>
</dbReference>
<dbReference type="OMA" id="ETHELAY"/>
<dbReference type="EMBL" id="LJSK01000407">
    <property type="protein sequence ID" value="KPI83252.1"/>
    <property type="molecule type" value="Genomic_DNA"/>
</dbReference>
<evidence type="ECO:0000259" key="2">
    <source>
        <dbReference type="Pfam" id="PF02223"/>
    </source>
</evidence>
<dbReference type="SUPFAM" id="SSF52540">
    <property type="entry name" value="P-loop containing nucleoside triphosphate hydrolases"/>
    <property type="match status" value="1"/>
</dbReference>
<name>A0A0N1HS08_LEPSE</name>
<evidence type="ECO:0000256" key="1">
    <source>
        <dbReference type="ARBA" id="ARBA00009776"/>
    </source>
</evidence>
<keyword evidence="4" id="KW-1185">Reference proteome</keyword>
<dbReference type="OrthoDB" id="425602at2759"/>
<dbReference type="FunFam" id="3.40.50.300:FF:002288">
    <property type="entry name" value="Probable thymidylate kinase"/>
    <property type="match status" value="1"/>
</dbReference>
<keyword evidence="3" id="KW-0418">Kinase</keyword>
<feature type="domain" description="Thymidylate kinase-like" evidence="2">
    <location>
        <begin position="143"/>
        <end position="317"/>
    </location>
</feature>
<dbReference type="GO" id="GO:0005739">
    <property type="term" value="C:mitochondrion"/>
    <property type="evidence" value="ECO:0007669"/>
    <property type="project" value="TreeGrafter"/>
</dbReference>